<dbReference type="GO" id="GO:0006355">
    <property type="term" value="P:regulation of DNA-templated transcription"/>
    <property type="evidence" value="ECO:0007669"/>
    <property type="project" value="InterPro"/>
</dbReference>
<feature type="domain" description="HTH luxR-type" evidence="1">
    <location>
        <begin position="118"/>
        <end position="175"/>
    </location>
</feature>
<dbReference type="InterPro" id="IPR016032">
    <property type="entry name" value="Sig_transdc_resp-reg_C-effctor"/>
</dbReference>
<protein>
    <recommendedName>
        <fullName evidence="1">HTH luxR-type domain-containing protein</fullName>
    </recommendedName>
</protein>
<organism evidence="2 3">
    <name type="scientific">Lentzea guizhouensis</name>
    <dbReference type="NCBI Taxonomy" id="1586287"/>
    <lineage>
        <taxon>Bacteria</taxon>
        <taxon>Bacillati</taxon>
        <taxon>Actinomycetota</taxon>
        <taxon>Actinomycetes</taxon>
        <taxon>Pseudonocardiales</taxon>
        <taxon>Pseudonocardiaceae</taxon>
        <taxon>Lentzea</taxon>
    </lineage>
</organism>
<evidence type="ECO:0000313" key="2">
    <source>
        <dbReference type="EMBL" id="ANZ36052.1"/>
    </source>
</evidence>
<accession>A0A1B2HEB4</accession>
<reference evidence="2 3" key="1">
    <citation type="submission" date="2016-07" db="EMBL/GenBank/DDBJ databases">
        <title>Complete genome sequence of the Lentzea guizhouensis DHS C013.</title>
        <authorList>
            <person name="Cao C."/>
        </authorList>
    </citation>
    <scope>NUCLEOTIDE SEQUENCE [LARGE SCALE GENOMIC DNA]</scope>
    <source>
        <strain evidence="2 3">DHS C013</strain>
    </source>
</reference>
<dbReference type="GO" id="GO:0003677">
    <property type="term" value="F:DNA binding"/>
    <property type="evidence" value="ECO:0007669"/>
    <property type="project" value="InterPro"/>
</dbReference>
<evidence type="ECO:0000313" key="3">
    <source>
        <dbReference type="Proteomes" id="UP000093053"/>
    </source>
</evidence>
<dbReference type="Gene3D" id="1.10.10.10">
    <property type="entry name" value="Winged helix-like DNA-binding domain superfamily/Winged helix DNA-binding domain"/>
    <property type="match status" value="1"/>
</dbReference>
<dbReference type="AlphaFoldDB" id="A0A1B2HEB4"/>
<gene>
    <name evidence="2" type="ORF">BBK82_08200</name>
</gene>
<dbReference type="SUPFAM" id="SSF46894">
    <property type="entry name" value="C-terminal effector domain of the bipartite response regulators"/>
    <property type="match status" value="1"/>
</dbReference>
<proteinExistence type="predicted"/>
<name>A0A1B2HEB4_9PSEU</name>
<dbReference type="Proteomes" id="UP000093053">
    <property type="component" value="Chromosome"/>
</dbReference>
<dbReference type="KEGG" id="led:BBK82_08200"/>
<dbReference type="STRING" id="1586287.BBK82_08200"/>
<sequence>MAIEPDEPIDAARGAWLSRLNYRVITDTSALGLPGALKLVLRDSAENRCENRLLARVPFKLLVSDDRGAMLGLGEGAPAAHSILIEDSMMIHSLINCFETLWHMATPVVDRRDADDLGLVVDEEGRHLLGLLAAGFTDASISRRLGMSERTVQRRIQWLMKHLGADTRFQAGVNAAKRGWF</sequence>
<dbReference type="SMART" id="SM00421">
    <property type="entry name" value="HTH_LUXR"/>
    <property type="match status" value="1"/>
</dbReference>
<dbReference type="InterPro" id="IPR000792">
    <property type="entry name" value="Tscrpt_reg_LuxR_C"/>
</dbReference>
<dbReference type="InterPro" id="IPR036388">
    <property type="entry name" value="WH-like_DNA-bd_sf"/>
</dbReference>
<dbReference type="EMBL" id="CP016793">
    <property type="protein sequence ID" value="ANZ36052.1"/>
    <property type="molecule type" value="Genomic_DNA"/>
</dbReference>
<evidence type="ECO:0000259" key="1">
    <source>
        <dbReference type="SMART" id="SM00421"/>
    </source>
</evidence>
<dbReference type="Pfam" id="PF13384">
    <property type="entry name" value="HTH_23"/>
    <property type="match status" value="1"/>
</dbReference>
<keyword evidence="3" id="KW-1185">Reference proteome</keyword>